<evidence type="ECO:0000259" key="3">
    <source>
        <dbReference type="PROSITE" id="PS51186"/>
    </source>
</evidence>
<dbReference type="PROSITE" id="PS51186">
    <property type="entry name" value="GNAT"/>
    <property type="match status" value="1"/>
</dbReference>
<dbReference type="Pfam" id="PF00583">
    <property type="entry name" value="Acetyltransf_1"/>
    <property type="match status" value="1"/>
</dbReference>
<dbReference type="RefSeq" id="WP_145281820.1">
    <property type="nucleotide sequence ID" value="NZ_CP036318.1"/>
</dbReference>
<evidence type="ECO:0000313" key="5">
    <source>
        <dbReference type="Proteomes" id="UP000316770"/>
    </source>
</evidence>
<sequence>MNRPILREMTPDDAARVIALNEAAVDVTSPIDADRFAELYELSSVRLVAETNCEVVGFVLAMTDACGYDNGNYRWFAKRLKNFLYIDRIVVSATCRGLGLGRLIYSRIYELARQTGSVQVCAEMDLNPPNNASLDFHSKAGFIQLGTRSLESGKQVSMQTRFLPCEPEKS</sequence>
<dbReference type="PANTHER" id="PTHR43877">
    <property type="entry name" value="AMINOALKYLPHOSPHONATE N-ACETYLTRANSFERASE-RELATED-RELATED"/>
    <property type="match status" value="1"/>
</dbReference>
<dbReference type="InterPro" id="IPR050832">
    <property type="entry name" value="Bact_Acetyltransf"/>
</dbReference>
<dbReference type="PANTHER" id="PTHR43877:SF2">
    <property type="entry name" value="AMINOALKYLPHOSPHONATE N-ACETYLTRANSFERASE-RELATED"/>
    <property type="match status" value="1"/>
</dbReference>
<dbReference type="Gene3D" id="3.40.630.30">
    <property type="match status" value="1"/>
</dbReference>
<keyword evidence="2" id="KW-0012">Acyltransferase</keyword>
<dbReference type="SUPFAM" id="SSF55729">
    <property type="entry name" value="Acyl-CoA N-acyltransferases (Nat)"/>
    <property type="match status" value="1"/>
</dbReference>
<organism evidence="4 5">
    <name type="scientific">Rosistilla oblonga</name>
    <dbReference type="NCBI Taxonomy" id="2527990"/>
    <lineage>
        <taxon>Bacteria</taxon>
        <taxon>Pseudomonadati</taxon>
        <taxon>Planctomycetota</taxon>
        <taxon>Planctomycetia</taxon>
        <taxon>Pirellulales</taxon>
        <taxon>Pirellulaceae</taxon>
        <taxon>Rosistilla</taxon>
    </lineage>
</organism>
<dbReference type="PIRSF" id="PIRSF028520">
    <property type="entry name" value="UCP028520"/>
    <property type="match status" value="1"/>
</dbReference>
<protein>
    <submittedName>
        <fullName evidence="4">Acetyltransferase (GNAT) family protein</fullName>
    </submittedName>
</protein>
<reference evidence="4 5" key="1">
    <citation type="submission" date="2019-02" db="EMBL/GenBank/DDBJ databases">
        <title>Deep-cultivation of Planctomycetes and their phenomic and genomic characterization uncovers novel biology.</title>
        <authorList>
            <person name="Wiegand S."/>
            <person name="Jogler M."/>
            <person name="Boedeker C."/>
            <person name="Pinto D."/>
            <person name="Vollmers J."/>
            <person name="Rivas-Marin E."/>
            <person name="Kohn T."/>
            <person name="Peeters S.H."/>
            <person name="Heuer A."/>
            <person name="Rast P."/>
            <person name="Oberbeckmann S."/>
            <person name="Bunk B."/>
            <person name="Jeske O."/>
            <person name="Meyerdierks A."/>
            <person name="Storesund J.E."/>
            <person name="Kallscheuer N."/>
            <person name="Luecker S."/>
            <person name="Lage O.M."/>
            <person name="Pohl T."/>
            <person name="Merkel B.J."/>
            <person name="Hornburger P."/>
            <person name="Mueller R.-W."/>
            <person name="Bruemmer F."/>
            <person name="Labrenz M."/>
            <person name="Spormann A.M."/>
            <person name="Op den Camp H."/>
            <person name="Overmann J."/>
            <person name="Amann R."/>
            <person name="Jetten M.S.M."/>
            <person name="Mascher T."/>
            <person name="Medema M.H."/>
            <person name="Devos D.P."/>
            <person name="Kaster A.-K."/>
            <person name="Ovreas L."/>
            <person name="Rohde M."/>
            <person name="Galperin M.Y."/>
            <person name="Jogler C."/>
        </authorList>
    </citation>
    <scope>NUCLEOTIDE SEQUENCE [LARGE SCALE GENOMIC DNA]</scope>
    <source>
        <strain evidence="4 5">Mal33</strain>
    </source>
</reference>
<name>A0A518IMJ6_9BACT</name>
<dbReference type="Proteomes" id="UP000316770">
    <property type="component" value="Chromosome"/>
</dbReference>
<proteinExistence type="predicted"/>
<dbReference type="AlphaFoldDB" id="A0A518IMJ6"/>
<evidence type="ECO:0000313" key="4">
    <source>
        <dbReference type="EMBL" id="QDV54307.1"/>
    </source>
</evidence>
<evidence type="ECO:0000256" key="2">
    <source>
        <dbReference type="ARBA" id="ARBA00023315"/>
    </source>
</evidence>
<dbReference type="InterPro" id="IPR016181">
    <property type="entry name" value="Acyl_CoA_acyltransferase"/>
</dbReference>
<feature type="domain" description="N-acetyltransferase" evidence="3">
    <location>
        <begin position="4"/>
        <end position="163"/>
    </location>
</feature>
<keyword evidence="1 4" id="KW-0808">Transferase</keyword>
<dbReference type="CDD" id="cd04301">
    <property type="entry name" value="NAT_SF"/>
    <property type="match status" value="1"/>
</dbReference>
<keyword evidence="5" id="KW-1185">Reference proteome</keyword>
<evidence type="ECO:0000256" key="1">
    <source>
        <dbReference type="ARBA" id="ARBA00022679"/>
    </source>
</evidence>
<dbReference type="GO" id="GO:0016747">
    <property type="term" value="F:acyltransferase activity, transferring groups other than amino-acyl groups"/>
    <property type="evidence" value="ECO:0007669"/>
    <property type="project" value="InterPro"/>
</dbReference>
<gene>
    <name evidence="4" type="ORF">Mal33_02570</name>
</gene>
<dbReference type="InterPro" id="IPR016890">
    <property type="entry name" value="UCP028520"/>
</dbReference>
<dbReference type="EMBL" id="CP036318">
    <property type="protein sequence ID" value="QDV54307.1"/>
    <property type="molecule type" value="Genomic_DNA"/>
</dbReference>
<accession>A0A518IMJ6</accession>
<dbReference type="InterPro" id="IPR000182">
    <property type="entry name" value="GNAT_dom"/>
</dbReference>